<dbReference type="EMBL" id="BSDI01000027">
    <property type="protein sequence ID" value="GLH99736.1"/>
    <property type="molecule type" value="Genomic_DNA"/>
</dbReference>
<dbReference type="PROSITE" id="PS01031">
    <property type="entry name" value="SHSP"/>
    <property type="match status" value="1"/>
</dbReference>
<dbReference type="RefSeq" id="WP_281899603.1">
    <property type="nucleotide sequence ID" value="NZ_BSDI01000027.1"/>
</dbReference>
<comment type="caution">
    <text evidence="4">The sequence shown here is derived from an EMBL/GenBank/DDBJ whole genome shotgun (WGS) entry which is preliminary data.</text>
</comment>
<evidence type="ECO:0000256" key="2">
    <source>
        <dbReference type="RuleBase" id="RU003616"/>
    </source>
</evidence>
<evidence type="ECO:0000259" key="3">
    <source>
        <dbReference type="PROSITE" id="PS01031"/>
    </source>
</evidence>
<dbReference type="Proteomes" id="UP001144280">
    <property type="component" value="Unassembled WGS sequence"/>
</dbReference>
<keyword evidence="5" id="KW-1185">Reference proteome</keyword>
<protein>
    <recommendedName>
        <fullName evidence="3">SHSP domain-containing protein</fullName>
    </recommendedName>
</protein>
<proteinExistence type="inferred from homology"/>
<reference evidence="4" key="1">
    <citation type="submission" date="2022-12" db="EMBL/GenBank/DDBJ databases">
        <title>New Phytohabitans aurantiacus sp. RD004123 nov., an actinomycete isolated from soil.</title>
        <authorList>
            <person name="Triningsih D.W."/>
            <person name="Harunari E."/>
            <person name="Igarashi Y."/>
        </authorList>
    </citation>
    <scope>NUCLEOTIDE SEQUENCE</scope>
    <source>
        <strain evidence="4">RD004123</strain>
    </source>
</reference>
<gene>
    <name evidence="4" type="ORF">Pa4123_50120</name>
</gene>
<organism evidence="4 5">
    <name type="scientific">Phytohabitans aurantiacus</name>
    <dbReference type="NCBI Taxonomy" id="3016789"/>
    <lineage>
        <taxon>Bacteria</taxon>
        <taxon>Bacillati</taxon>
        <taxon>Actinomycetota</taxon>
        <taxon>Actinomycetes</taxon>
        <taxon>Micromonosporales</taxon>
        <taxon>Micromonosporaceae</taxon>
    </lineage>
</organism>
<evidence type="ECO:0000313" key="5">
    <source>
        <dbReference type="Proteomes" id="UP001144280"/>
    </source>
</evidence>
<sequence length="135" mass="15113">MTHLLDRMRHRLLPLEDTLRAVRGHDISIEEYADGGRYVVRAELPGVDPIKQVSVSVYDGTLKIDVERFNLHPRDGSEFRYGAFTRTVALPARTDDSSVTARYRSGVLEISAKVRPTPPISRRVPVAVDGQVPGY</sequence>
<dbReference type="Gene3D" id="2.60.40.790">
    <property type="match status" value="1"/>
</dbReference>
<evidence type="ECO:0000256" key="1">
    <source>
        <dbReference type="PROSITE-ProRule" id="PRU00285"/>
    </source>
</evidence>
<comment type="similarity">
    <text evidence="1 2">Belongs to the small heat shock protein (HSP20) family.</text>
</comment>
<dbReference type="InterPro" id="IPR008978">
    <property type="entry name" value="HSP20-like_chaperone"/>
</dbReference>
<name>A0ABQ5R0N2_9ACTN</name>
<dbReference type="SUPFAM" id="SSF49764">
    <property type="entry name" value="HSP20-like chaperones"/>
    <property type="match status" value="1"/>
</dbReference>
<dbReference type="InterPro" id="IPR002068">
    <property type="entry name" value="A-crystallin/Hsp20_dom"/>
</dbReference>
<accession>A0ABQ5R0N2</accession>
<evidence type="ECO:0000313" key="4">
    <source>
        <dbReference type="EMBL" id="GLH99736.1"/>
    </source>
</evidence>
<dbReference type="Pfam" id="PF00011">
    <property type="entry name" value="HSP20"/>
    <property type="match status" value="1"/>
</dbReference>
<dbReference type="CDD" id="cd06464">
    <property type="entry name" value="ACD_sHsps-like"/>
    <property type="match status" value="1"/>
</dbReference>
<feature type="domain" description="SHSP" evidence="3">
    <location>
        <begin position="20"/>
        <end position="129"/>
    </location>
</feature>